<accession>A0ABS7WQX7</accession>
<dbReference type="InterPro" id="IPR025586">
    <property type="entry name" value="PcfJ"/>
</dbReference>
<keyword evidence="2" id="KW-1185">Reference proteome</keyword>
<name>A0ABS7WQX7_9BACT</name>
<dbReference type="EMBL" id="JACGBB010000005">
    <property type="protein sequence ID" value="MBZ7987167.1"/>
    <property type="molecule type" value="Genomic_DNA"/>
</dbReference>
<evidence type="ECO:0000313" key="1">
    <source>
        <dbReference type="EMBL" id="MBZ7987167.1"/>
    </source>
</evidence>
<proteinExistence type="predicted"/>
<evidence type="ECO:0000313" key="2">
    <source>
        <dbReference type="Proteomes" id="UP000786183"/>
    </source>
</evidence>
<sequence>MKIEIKLLKNTPNKQELLKLKYPNKNIPKAINKIDLAKSQALFELEKYLSATHYKRVWHNVLKLNYDDYENYSKECILFHYMFKFNNFKIDLNYSLDDFIILLSDYVRLSISLKRHINLDTTSVKRLKSLHDDLVVEYDYKIAKKNKMVIKKDNPFLKLKLPNNFKMIKTNFDLIQEGRRNRNCVASYIDKINSEKCGIFILDYKDKHYTIEIKKSKNKYYVNQIKTFANEKASEEVIQYVKQII</sequence>
<reference evidence="1 2" key="1">
    <citation type="submission" date="2020-07" db="EMBL/GenBank/DDBJ databases">
        <title>Transfer of Campylobacter canadensis to the novel genus Avispirillum gen. nov., that also includes two novel species recovered from migratory waterfowl: Avispirillum anseris sp. nov. and Avispirillum brantae sp. nov.</title>
        <authorList>
            <person name="Miller W.G."/>
            <person name="Chapman M.H."/>
            <person name="Yee E."/>
            <person name="Inglis G.D."/>
        </authorList>
    </citation>
    <scope>NUCLEOTIDE SEQUENCE [LARGE SCALE GENOMIC DNA]</scope>
    <source>
        <strain evidence="1 2">L283</strain>
    </source>
</reference>
<comment type="caution">
    <text evidence="1">The sequence shown here is derived from an EMBL/GenBank/DDBJ whole genome shotgun (WGS) entry which is preliminary data.</text>
</comment>
<dbReference type="RefSeq" id="WP_224325248.1">
    <property type="nucleotide sequence ID" value="NZ_JACGBB010000005.1"/>
</dbReference>
<protein>
    <submittedName>
        <fullName evidence="1">PcfJ domain-containing protein</fullName>
    </submittedName>
</protein>
<organism evidence="1 2">
    <name type="scientific">Campylobacter canadensis</name>
    <dbReference type="NCBI Taxonomy" id="449520"/>
    <lineage>
        <taxon>Bacteria</taxon>
        <taxon>Pseudomonadati</taxon>
        <taxon>Campylobacterota</taxon>
        <taxon>Epsilonproteobacteria</taxon>
        <taxon>Campylobacterales</taxon>
        <taxon>Campylobacteraceae</taxon>
        <taxon>Campylobacter</taxon>
    </lineage>
</organism>
<dbReference type="Proteomes" id="UP000786183">
    <property type="component" value="Unassembled WGS sequence"/>
</dbReference>
<dbReference type="Pfam" id="PF14284">
    <property type="entry name" value="PcfJ"/>
    <property type="match status" value="1"/>
</dbReference>
<gene>
    <name evidence="1" type="ORF">AVCANL283_03450</name>
</gene>